<feature type="compositionally biased region" description="Basic and acidic residues" evidence="1">
    <location>
        <begin position="196"/>
        <end position="230"/>
    </location>
</feature>
<protein>
    <submittedName>
        <fullName evidence="4">LysM peptidoglycan-binding domain-containing protein</fullName>
    </submittedName>
</protein>
<feature type="transmembrane region" description="Helical" evidence="2">
    <location>
        <begin position="237"/>
        <end position="257"/>
    </location>
</feature>
<evidence type="ECO:0000256" key="2">
    <source>
        <dbReference type="SAM" id="Phobius"/>
    </source>
</evidence>
<proteinExistence type="predicted"/>
<feature type="compositionally biased region" description="Acidic residues" evidence="1">
    <location>
        <begin position="386"/>
        <end position="396"/>
    </location>
</feature>
<dbReference type="SUPFAM" id="SSF54106">
    <property type="entry name" value="LysM domain"/>
    <property type="match status" value="1"/>
</dbReference>
<sequence>MGVKGNGKWEVPRNIRQVGEGGKDKKIYLEDYAVTYMHQVKEAALLGEMVRISGVRYYFVDGAVEFKKSLFDEGSWEKVYETVKEKFPGRQVIGWYIQEDGLPQSLSEEGKKLYKQQFGDKEALVVVYDEEEKEEGVYLTLDGFLRRQKGYYIYYEKNQQMQDYMVEKNQGKSVEKEAAVSDKAIQSFRKMIDLKKEKPEKAKADTEQKTEEKPKLSFAFKPKEKEETQKAPKPSRLLYAASSFMVLTILIIGVTMINNYDKMKKMEETMAEMAGNSVTVNGTASGEETETGSSALKKTVIDVRTGETETELLEGVLTESEPQLETESDVSAMSTLEEEASPASSVWLDESNDGIASSQSGISSNTAADSAVSSQDDPAANLAAEDPSEGTMEDETQEALDQMAGTTSEIQPETGTAAEAANTENGMEASAQVHASNASYTIKIGDTLAEVCQMYYGSLDKLEEICELNGIENANQIMPGQKILLP</sequence>
<feature type="domain" description="LysM" evidence="3">
    <location>
        <begin position="438"/>
        <end position="485"/>
    </location>
</feature>
<comment type="caution">
    <text evidence="4">The sequence shown here is derived from an EMBL/GenBank/DDBJ whole genome shotgun (WGS) entry which is preliminary data.</text>
</comment>
<feature type="region of interest" description="Disordered" evidence="1">
    <location>
        <begin position="196"/>
        <end position="233"/>
    </location>
</feature>
<dbReference type="InterPro" id="IPR036779">
    <property type="entry name" value="LysM_dom_sf"/>
</dbReference>
<organism evidence="4 5">
    <name type="scientific">Candidatus Limivivens merdigallinarum</name>
    <dbReference type="NCBI Taxonomy" id="2840859"/>
    <lineage>
        <taxon>Bacteria</taxon>
        <taxon>Bacillati</taxon>
        <taxon>Bacillota</taxon>
        <taxon>Clostridia</taxon>
        <taxon>Lachnospirales</taxon>
        <taxon>Lachnospiraceae</taxon>
        <taxon>Lachnospiraceae incertae sedis</taxon>
        <taxon>Candidatus Limivivens</taxon>
    </lineage>
</organism>
<name>A0A9D0ZVU5_9FIRM</name>
<keyword evidence="2" id="KW-0812">Transmembrane</keyword>
<dbReference type="Proteomes" id="UP000886886">
    <property type="component" value="Unassembled WGS sequence"/>
</dbReference>
<accession>A0A9D0ZVU5</accession>
<evidence type="ECO:0000313" key="4">
    <source>
        <dbReference type="EMBL" id="HIQ95760.1"/>
    </source>
</evidence>
<reference evidence="4" key="1">
    <citation type="submission" date="2020-10" db="EMBL/GenBank/DDBJ databases">
        <authorList>
            <person name="Gilroy R."/>
        </authorList>
    </citation>
    <scope>NUCLEOTIDE SEQUENCE</scope>
    <source>
        <strain evidence="4">ChiSjej3B21-11622</strain>
    </source>
</reference>
<keyword evidence="2" id="KW-1133">Transmembrane helix</keyword>
<evidence type="ECO:0000313" key="5">
    <source>
        <dbReference type="Proteomes" id="UP000886886"/>
    </source>
</evidence>
<feature type="compositionally biased region" description="Polar residues" evidence="1">
    <location>
        <begin position="279"/>
        <end position="296"/>
    </location>
</feature>
<dbReference type="CDD" id="cd00118">
    <property type="entry name" value="LysM"/>
    <property type="match status" value="1"/>
</dbReference>
<feature type="region of interest" description="Disordered" evidence="1">
    <location>
        <begin position="279"/>
        <end position="396"/>
    </location>
</feature>
<dbReference type="PROSITE" id="PS51782">
    <property type="entry name" value="LYSM"/>
    <property type="match status" value="1"/>
</dbReference>
<gene>
    <name evidence="4" type="ORF">IAB26_04280</name>
</gene>
<reference evidence="4" key="2">
    <citation type="journal article" date="2021" name="PeerJ">
        <title>Extensive microbial diversity within the chicken gut microbiome revealed by metagenomics and culture.</title>
        <authorList>
            <person name="Gilroy R."/>
            <person name="Ravi A."/>
            <person name="Getino M."/>
            <person name="Pursley I."/>
            <person name="Horton D.L."/>
            <person name="Alikhan N.F."/>
            <person name="Baker D."/>
            <person name="Gharbi K."/>
            <person name="Hall N."/>
            <person name="Watson M."/>
            <person name="Adriaenssens E.M."/>
            <person name="Foster-Nyarko E."/>
            <person name="Jarju S."/>
            <person name="Secka A."/>
            <person name="Antonio M."/>
            <person name="Oren A."/>
            <person name="Chaudhuri R.R."/>
            <person name="La Ragione R."/>
            <person name="Hildebrand F."/>
            <person name="Pallen M.J."/>
        </authorList>
    </citation>
    <scope>NUCLEOTIDE SEQUENCE</scope>
    <source>
        <strain evidence="4">ChiSjej3B21-11622</strain>
    </source>
</reference>
<dbReference type="Gene3D" id="3.10.350.10">
    <property type="entry name" value="LysM domain"/>
    <property type="match status" value="1"/>
</dbReference>
<feature type="compositionally biased region" description="Polar residues" evidence="1">
    <location>
        <begin position="354"/>
        <end position="376"/>
    </location>
</feature>
<dbReference type="AlphaFoldDB" id="A0A9D0ZVU5"/>
<keyword evidence="2" id="KW-0472">Membrane</keyword>
<evidence type="ECO:0000259" key="3">
    <source>
        <dbReference type="PROSITE" id="PS51782"/>
    </source>
</evidence>
<evidence type="ECO:0000256" key="1">
    <source>
        <dbReference type="SAM" id="MobiDB-lite"/>
    </source>
</evidence>
<dbReference type="Pfam" id="PF01476">
    <property type="entry name" value="LysM"/>
    <property type="match status" value="1"/>
</dbReference>
<dbReference type="EMBL" id="DVFT01000059">
    <property type="protein sequence ID" value="HIQ95760.1"/>
    <property type="molecule type" value="Genomic_DNA"/>
</dbReference>
<dbReference type="SMART" id="SM00257">
    <property type="entry name" value="LysM"/>
    <property type="match status" value="1"/>
</dbReference>
<dbReference type="InterPro" id="IPR018392">
    <property type="entry name" value="LysM"/>
</dbReference>